<protein>
    <submittedName>
        <fullName evidence="1">YbaB/EbfC family DNA-binding protein</fullName>
    </submittedName>
</protein>
<dbReference type="InterPro" id="IPR004401">
    <property type="entry name" value="YbaB/EbfC"/>
</dbReference>
<dbReference type="InterPro" id="IPR036894">
    <property type="entry name" value="YbaB-like_sf"/>
</dbReference>
<evidence type="ECO:0000313" key="1">
    <source>
        <dbReference type="EMBL" id="QLJ99492.1"/>
    </source>
</evidence>
<gene>
    <name evidence="1" type="ORF">HZU44_05005</name>
</gene>
<dbReference type="EMBL" id="CP058905">
    <property type="protein sequence ID" value="QLJ99492.1"/>
    <property type="molecule type" value="Genomic_DNA"/>
</dbReference>
<accession>A0A7D5Y6Q0</accession>
<proteinExistence type="predicted"/>
<dbReference type="AlphaFoldDB" id="A0A7D5Y6Q0"/>
<keyword evidence="1" id="KW-0238">DNA-binding</keyword>
<dbReference type="Pfam" id="PF02575">
    <property type="entry name" value="YbaB_DNA_bd"/>
    <property type="match status" value="1"/>
</dbReference>
<organism evidence="1">
    <name type="scientific">Micromonospora carbonacea</name>
    <dbReference type="NCBI Taxonomy" id="47853"/>
    <lineage>
        <taxon>Bacteria</taxon>
        <taxon>Bacillati</taxon>
        <taxon>Actinomycetota</taxon>
        <taxon>Actinomycetes</taxon>
        <taxon>Micromonosporales</taxon>
        <taxon>Micromonosporaceae</taxon>
        <taxon>Micromonospora</taxon>
    </lineage>
</organism>
<name>A0A7D5Y6Q0_9ACTN</name>
<reference evidence="1" key="1">
    <citation type="submission" date="2020-08" db="EMBL/GenBank/DDBJ databases">
        <title>A bifunctional nitrone conjugated secondary metabolite targeting the ribosome.</title>
        <authorList>
            <person name="Limbrick E.M."/>
            <person name="Graf M."/>
            <person name="Derewacz D.K."/>
            <person name="Nguyen F."/>
            <person name="Spraggins J.M."/>
            <person name="Wieland M."/>
            <person name="Ynigez-Gutierrez A.E."/>
            <person name="Reisman B.J."/>
            <person name="Zinshteyn B."/>
            <person name="McCulloch K."/>
            <person name="Iverson T.M."/>
            <person name="Green R."/>
            <person name="Wilson D.N."/>
            <person name="Bachmann B.O."/>
        </authorList>
    </citation>
    <scope>NUCLEOTIDE SEQUENCE</scope>
    <source>
        <strain evidence="1">Africana</strain>
    </source>
</reference>
<sequence>MWSDEAALDAAARRLDSWESSIVERAAQAKALSAQVQQLTGTARSPDLMVEVTVDSAGMLVDLRLDERTRHRPAADTARQILETTRAACSDLLRQMTEATTCALGDDDPTAAALVDSYRRRLDPGPDASNARR</sequence>
<dbReference type="GO" id="GO:0003677">
    <property type="term" value="F:DNA binding"/>
    <property type="evidence" value="ECO:0007669"/>
    <property type="project" value="UniProtKB-KW"/>
</dbReference>
<dbReference type="Gene3D" id="3.30.1310.10">
    <property type="entry name" value="Nucleoid-associated protein YbaB-like domain"/>
    <property type="match status" value="1"/>
</dbReference>